<accession>L7VRK3</accession>
<comment type="similarity">
    <text evidence="2">Belongs to the V-ATPase 116 kDa subunit family.</text>
</comment>
<evidence type="ECO:0000256" key="1">
    <source>
        <dbReference type="ARBA" id="ARBA00004141"/>
    </source>
</evidence>
<evidence type="ECO:0000256" key="3">
    <source>
        <dbReference type="ARBA" id="ARBA00022448"/>
    </source>
</evidence>
<evidence type="ECO:0000256" key="8">
    <source>
        <dbReference type="SAM" id="Coils"/>
    </source>
</evidence>
<dbReference type="PANTHER" id="PTHR11629:SF63">
    <property type="entry name" value="V-TYPE PROTON ATPASE SUBUNIT A"/>
    <property type="match status" value="1"/>
</dbReference>
<dbReference type="GO" id="GO:0016471">
    <property type="term" value="C:vacuolar proton-transporting V-type ATPase complex"/>
    <property type="evidence" value="ECO:0007669"/>
    <property type="project" value="TreeGrafter"/>
</dbReference>
<dbReference type="KEGG" id="css:Cst_c24570"/>
<dbReference type="EC" id="3.6.3.14" evidence="10"/>
<evidence type="ECO:0000256" key="5">
    <source>
        <dbReference type="ARBA" id="ARBA00022989"/>
    </source>
</evidence>
<comment type="subcellular location">
    <subcellularLocation>
        <location evidence="1">Membrane</location>
        <topology evidence="1">Multi-pass membrane protein</topology>
    </subcellularLocation>
</comment>
<name>L7VRK3_THES1</name>
<dbReference type="GO" id="GO:0016787">
    <property type="term" value="F:hydrolase activity"/>
    <property type="evidence" value="ECO:0007669"/>
    <property type="project" value="UniProtKB-KW"/>
</dbReference>
<feature type="transmembrane region" description="Helical" evidence="9">
    <location>
        <begin position="367"/>
        <end position="395"/>
    </location>
</feature>
<feature type="coiled-coil region" evidence="8">
    <location>
        <begin position="108"/>
        <end position="139"/>
    </location>
</feature>
<reference evidence="10 11" key="1">
    <citation type="journal article" date="2013" name="Genome Announc.">
        <title>Complete genome sequence of Clostridium stercorarium subsp. stercorarium strain DSM 8532, a thermophilic degrader of plant cell wall fibers.</title>
        <authorList>
            <person name="Poehlein A."/>
            <person name="Zverlov V.V."/>
            <person name="Daniel R."/>
            <person name="Schwarz W.H."/>
            <person name="Liebl W."/>
        </authorList>
    </citation>
    <scope>NUCLEOTIDE SEQUENCE [LARGE SCALE GENOMIC DNA]</scope>
    <source>
        <strain evidence="11">ATCC 35414 / DSM 8532 / NCIMB 11754</strain>
    </source>
</reference>
<keyword evidence="4 9" id="KW-0812">Transmembrane</keyword>
<evidence type="ECO:0000256" key="4">
    <source>
        <dbReference type="ARBA" id="ARBA00022692"/>
    </source>
</evidence>
<feature type="coiled-coil region" evidence="8">
    <location>
        <begin position="234"/>
        <end position="261"/>
    </location>
</feature>
<evidence type="ECO:0000256" key="2">
    <source>
        <dbReference type="ARBA" id="ARBA00009904"/>
    </source>
</evidence>
<feature type="transmembrane region" description="Helical" evidence="9">
    <location>
        <begin position="567"/>
        <end position="588"/>
    </location>
</feature>
<dbReference type="Proteomes" id="UP000011220">
    <property type="component" value="Chromosome"/>
</dbReference>
<keyword evidence="3" id="KW-0813">Transport</keyword>
<dbReference type="AlphaFoldDB" id="L7VRK3"/>
<dbReference type="GO" id="GO:0051117">
    <property type="term" value="F:ATPase binding"/>
    <property type="evidence" value="ECO:0007669"/>
    <property type="project" value="TreeGrafter"/>
</dbReference>
<keyword evidence="7 9" id="KW-0472">Membrane</keyword>
<dbReference type="Pfam" id="PF01496">
    <property type="entry name" value="V_ATPase_I"/>
    <property type="match status" value="2"/>
</dbReference>
<organism evidence="10 11">
    <name type="scientific">Thermoclostridium stercorarium (strain ATCC 35414 / DSM 8532 / NCIMB 11754)</name>
    <name type="common">Clostridium stercorarium</name>
    <dbReference type="NCBI Taxonomy" id="1121335"/>
    <lineage>
        <taxon>Bacteria</taxon>
        <taxon>Bacillati</taxon>
        <taxon>Bacillota</taxon>
        <taxon>Clostridia</taxon>
        <taxon>Eubacteriales</taxon>
        <taxon>Oscillospiraceae</taxon>
        <taxon>Thermoclostridium</taxon>
    </lineage>
</organism>
<gene>
    <name evidence="10" type="primary">atpI2</name>
    <name evidence="10" type="ordered locus">Cst_c24570</name>
</gene>
<feature type="transmembrane region" description="Helical" evidence="9">
    <location>
        <begin position="402"/>
        <end position="421"/>
    </location>
</feature>
<keyword evidence="5 9" id="KW-1133">Transmembrane helix</keyword>
<feature type="transmembrane region" description="Helical" evidence="9">
    <location>
        <begin position="441"/>
        <end position="462"/>
    </location>
</feature>
<feature type="transmembrane region" description="Helical" evidence="9">
    <location>
        <begin position="507"/>
        <end position="525"/>
    </location>
</feature>
<protein>
    <submittedName>
        <fullName evidence="10">V-type ATP synthase subunit I</fullName>
        <ecNumber evidence="10">3.6.3.14</ecNumber>
    </submittedName>
</protein>
<dbReference type="PANTHER" id="PTHR11629">
    <property type="entry name" value="VACUOLAR PROTON ATPASES"/>
    <property type="match status" value="1"/>
</dbReference>
<dbReference type="RefSeq" id="WP_015360095.1">
    <property type="nucleotide sequence ID" value="NC_020134.1"/>
</dbReference>
<dbReference type="GO" id="GO:0033179">
    <property type="term" value="C:proton-transporting V-type ATPase, V0 domain"/>
    <property type="evidence" value="ECO:0007669"/>
    <property type="project" value="InterPro"/>
</dbReference>
<dbReference type="EMBL" id="CP004044">
    <property type="protein sequence ID" value="AGC69417.1"/>
    <property type="molecule type" value="Genomic_DNA"/>
</dbReference>
<dbReference type="GO" id="GO:0007035">
    <property type="term" value="P:vacuolar acidification"/>
    <property type="evidence" value="ECO:0007669"/>
    <property type="project" value="TreeGrafter"/>
</dbReference>
<dbReference type="PATRIC" id="fig|1121335.3.peg.2465"/>
<evidence type="ECO:0000313" key="10">
    <source>
        <dbReference type="EMBL" id="AGC69417.1"/>
    </source>
</evidence>
<keyword evidence="11" id="KW-1185">Reference proteome</keyword>
<feature type="transmembrane region" description="Helical" evidence="9">
    <location>
        <begin position="594"/>
        <end position="617"/>
    </location>
</feature>
<evidence type="ECO:0000256" key="6">
    <source>
        <dbReference type="ARBA" id="ARBA00023065"/>
    </source>
</evidence>
<dbReference type="eggNOG" id="COG1269">
    <property type="taxonomic scope" value="Bacteria"/>
</dbReference>
<evidence type="ECO:0000313" key="11">
    <source>
        <dbReference type="Proteomes" id="UP000011220"/>
    </source>
</evidence>
<keyword evidence="6" id="KW-0406">Ion transport</keyword>
<proteinExistence type="inferred from homology"/>
<dbReference type="InterPro" id="IPR002490">
    <property type="entry name" value="V-ATPase_116kDa_su"/>
</dbReference>
<dbReference type="STRING" id="1121335.Cst_c24570"/>
<evidence type="ECO:0000256" key="7">
    <source>
        <dbReference type="ARBA" id="ARBA00023136"/>
    </source>
</evidence>
<sequence>MFTIWWGSEFMATERMKFVSIVGPIQGFDEFIVKHIMNKDMQPVHALSFTESVKGLKPFVEDNSYESAFKALESINRFMKVQPYECCESEIMDMVKAPADVEKTISYAKEIEARLAEIREKIERNKAEIAENRQILRQLLPIKDLEVELEQLFNLEYIKIRFGKLPKESFKKLDLIVESLDVIVIPFSSDENDVWICYLMPAAVAERIDNVMSSLFFERIRISGKVKGHPRDAIVKIEQDIKRLEEEIGRLESDFQKLVSENGEEFRKLYSRFFYLNQAANVKKYAAYVKETFLLTGWITENSYRELTEDLKGQKDIVITVEEPEEVKGIKPPTILKNNKFFKPFEALVKMYGIPAHNEIDPTPFVALTYILMFGAMFGDVGQGAILALAGIFMYRKKKSPLGWILGCVGVSSVVFGFLYGSVFGYEHLISPLWKPPMENISQLLVVAIGFGIVMVITAIMINIINSIKAKDYGRLLFDKNGVAGLVFYGGVLGIVLSALLKGNLSLSFPVIALIVIVPLLLMLFKEKLERLLFRHESGNREGGSLVESFFEVFEAVLGFLSNTVSFVRVGAFALSHAGLALAIWTLYGMVGRIGGIVVLIIGNILIIGLEGLIVAIQGLRLEYYELFSRFFSGTGREFKTIRVCERLKLYNKQIAG</sequence>
<keyword evidence="10" id="KW-0378">Hydrolase</keyword>
<evidence type="ECO:0000256" key="9">
    <source>
        <dbReference type="SAM" id="Phobius"/>
    </source>
</evidence>
<keyword evidence="8" id="KW-0175">Coiled coil</keyword>
<feature type="transmembrane region" description="Helical" evidence="9">
    <location>
        <begin position="483"/>
        <end position="501"/>
    </location>
</feature>
<dbReference type="GO" id="GO:0046961">
    <property type="term" value="F:proton-transporting ATPase activity, rotational mechanism"/>
    <property type="evidence" value="ECO:0007669"/>
    <property type="project" value="InterPro"/>
</dbReference>